<reference evidence="1" key="1">
    <citation type="submission" date="2021-07" db="EMBL/GenBank/DDBJ databases">
        <authorList>
            <person name="Roth S.J."/>
            <person name="Krukonis G.P."/>
            <person name="Delesalle V.A."/>
        </authorList>
    </citation>
    <scope>NUCLEOTIDE SEQUENCE</scope>
</reference>
<dbReference type="Proteomes" id="UP000828678">
    <property type="component" value="Segment"/>
</dbReference>
<protein>
    <recommendedName>
        <fullName evidence="3">Virion structural protein</fullName>
    </recommendedName>
</protein>
<accession>A0AAE8BPZ4</accession>
<sequence>MTDKIIYFTASEKATTAEIADIAALNAITEPYYALQVRNGRVPNVWGSLETADYVAGTIPDAYEDVPVIDPDSPPAPGLSDTQAIVSTGQVVTIGTATYTFTVVDNVITAIAVGTTA</sequence>
<dbReference type="EMBL" id="MZ501266">
    <property type="protein sequence ID" value="QZA70453.1"/>
    <property type="molecule type" value="Genomic_DNA"/>
</dbReference>
<evidence type="ECO:0008006" key="3">
    <source>
        <dbReference type="Google" id="ProtNLM"/>
    </source>
</evidence>
<name>A0AAE8BPZ4_9CAUD</name>
<proteinExistence type="predicted"/>
<keyword evidence="2" id="KW-1185">Reference proteome</keyword>
<evidence type="ECO:0000313" key="2">
    <source>
        <dbReference type="Proteomes" id="UP000828678"/>
    </source>
</evidence>
<organism evidence="1 2">
    <name type="scientific">Erwinia phage AH03</name>
    <dbReference type="NCBI Taxonomy" id="2869568"/>
    <lineage>
        <taxon>Viruses</taxon>
        <taxon>Duplodnaviria</taxon>
        <taxon>Heunggongvirae</taxon>
        <taxon>Uroviricota</taxon>
        <taxon>Caudoviricetes</taxon>
        <taxon>Ahotrevirus</taxon>
        <taxon>Ahotrevirus AH03</taxon>
    </lineage>
</organism>
<evidence type="ECO:0000313" key="1">
    <source>
        <dbReference type="EMBL" id="QZA70453.1"/>
    </source>
</evidence>
<gene>
    <name evidence="1" type="primary">40</name>
    <name evidence="1" type="ORF">AH03_40</name>
</gene>